<evidence type="ECO:0000313" key="3">
    <source>
        <dbReference type="Proteomes" id="UP000055024"/>
    </source>
</evidence>
<feature type="compositionally biased region" description="Low complexity" evidence="1">
    <location>
        <begin position="39"/>
        <end position="51"/>
    </location>
</feature>
<proteinExistence type="predicted"/>
<sequence>MKSLPFLPGRSVTPSWPCTESCLAEPTRSQTSEACGRTSGRSSSGEKISSQ</sequence>
<evidence type="ECO:0000256" key="1">
    <source>
        <dbReference type="SAM" id="MobiDB-lite"/>
    </source>
</evidence>
<name>A0A0V1EQQ7_9BILA</name>
<evidence type="ECO:0000313" key="2">
    <source>
        <dbReference type="EMBL" id="KRY76047.1"/>
    </source>
</evidence>
<accession>A0A0V1EQQ7</accession>
<dbReference type="EMBL" id="JYDP01007204">
    <property type="protein sequence ID" value="KRY76047.1"/>
    <property type="molecule type" value="Genomic_DNA"/>
</dbReference>
<feature type="region of interest" description="Disordered" evidence="1">
    <location>
        <begin position="22"/>
        <end position="51"/>
    </location>
</feature>
<organism evidence="2 3">
    <name type="scientific">Trichinella zimbabwensis</name>
    <dbReference type="NCBI Taxonomy" id="268475"/>
    <lineage>
        <taxon>Eukaryota</taxon>
        <taxon>Metazoa</taxon>
        <taxon>Ecdysozoa</taxon>
        <taxon>Nematoda</taxon>
        <taxon>Enoplea</taxon>
        <taxon>Dorylaimia</taxon>
        <taxon>Trichinellida</taxon>
        <taxon>Trichinellidae</taxon>
        <taxon>Trichinella</taxon>
    </lineage>
</organism>
<dbReference type="Proteomes" id="UP000055024">
    <property type="component" value="Unassembled WGS sequence"/>
</dbReference>
<gene>
    <name evidence="2" type="ORF">T11_17020</name>
</gene>
<feature type="non-terminal residue" evidence="2">
    <location>
        <position position="51"/>
    </location>
</feature>
<dbReference type="AlphaFoldDB" id="A0A0V1EQQ7"/>
<keyword evidence="3" id="KW-1185">Reference proteome</keyword>
<comment type="caution">
    <text evidence="2">The sequence shown here is derived from an EMBL/GenBank/DDBJ whole genome shotgun (WGS) entry which is preliminary data.</text>
</comment>
<reference evidence="2 3" key="1">
    <citation type="submission" date="2015-01" db="EMBL/GenBank/DDBJ databases">
        <title>Evolution of Trichinella species and genotypes.</title>
        <authorList>
            <person name="Korhonen P.K."/>
            <person name="Edoardo P."/>
            <person name="Giuseppe L.R."/>
            <person name="Gasser R.B."/>
        </authorList>
    </citation>
    <scope>NUCLEOTIDE SEQUENCE [LARGE SCALE GENOMIC DNA]</scope>
    <source>
        <strain evidence="2">ISS1029</strain>
    </source>
</reference>
<protein>
    <submittedName>
        <fullName evidence="2">Uncharacterized protein</fullName>
    </submittedName>
</protein>